<evidence type="ECO:0000256" key="3">
    <source>
        <dbReference type="ARBA" id="ARBA00022840"/>
    </source>
</evidence>
<evidence type="ECO:0000256" key="2">
    <source>
        <dbReference type="ARBA" id="ARBA00022741"/>
    </source>
</evidence>
<dbReference type="PROSITE" id="PS00751">
    <property type="entry name" value="TCP1_2"/>
    <property type="match status" value="1"/>
</dbReference>
<gene>
    <name evidence="6" type="ORF">PoB_004315000</name>
</gene>
<keyword evidence="7" id="KW-1185">Reference proteome</keyword>
<proteinExistence type="inferred from homology"/>
<dbReference type="PANTHER" id="PTHR11353">
    <property type="entry name" value="CHAPERONIN"/>
    <property type="match status" value="1"/>
</dbReference>
<dbReference type="InterPro" id="IPR027413">
    <property type="entry name" value="GROEL-like_equatorial_sf"/>
</dbReference>
<dbReference type="GO" id="GO:0051082">
    <property type="term" value="F:unfolded protein binding"/>
    <property type="evidence" value="ECO:0007669"/>
    <property type="project" value="InterPro"/>
</dbReference>
<protein>
    <submittedName>
        <fullName evidence="6">T-complex protein 1 subunit epsilon</fullName>
    </submittedName>
</protein>
<reference evidence="6 7" key="1">
    <citation type="journal article" date="2021" name="Elife">
        <title>Chloroplast acquisition without the gene transfer in kleptoplastic sea slugs, Plakobranchus ocellatus.</title>
        <authorList>
            <person name="Maeda T."/>
            <person name="Takahashi S."/>
            <person name="Yoshida T."/>
            <person name="Shimamura S."/>
            <person name="Takaki Y."/>
            <person name="Nagai Y."/>
            <person name="Toyoda A."/>
            <person name="Suzuki Y."/>
            <person name="Arimoto A."/>
            <person name="Ishii H."/>
            <person name="Satoh N."/>
            <person name="Nishiyama T."/>
            <person name="Hasebe M."/>
            <person name="Maruyama T."/>
            <person name="Minagawa J."/>
            <person name="Obokata J."/>
            <person name="Shigenobu S."/>
        </authorList>
    </citation>
    <scope>NUCLEOTIDE SEQUENCE [LARGE SCALE GENOMIC DNA]</scope>
</reference>
<evidence type="ECO:0000313" key="7">
    <source>
        <dbReference type="Proteomes" id="UP000735302"/>
    </source>
</evidence>
<name>A0AAV4B7S1_9GAST</name>
<dbReference type="AlphaFoldDB" id="A0AAV4B7S1"/>
<dbReference type="InterPro" id="IPR002194">
    <property type="entry name" value="Chaperonin_TCP-1_CS"/>
</dbReference>
<comment type="caution">
    <text evidence="6">The sequence shown here is derived from an EMBL/GenBank/DDBJ whole genome shotgun (WGS) entry which is preliminary data.</text>
</comment>
<organism evidence="6 7">
    <name type="scientific">Plakobranchus ocellatus</name>
    <dbReference type="NCBI Taxonomy" id="259542"/>
    <lineage>
        <taxon>Eukaryota</taxon>
        <taxon>Metazoa</taxon>
        <taxon>Spiralia</taxon>
        <taxon>Lophotrochozoa</taxon>
        <taxon>Mollusca</taxon>
        <taxon>Gastropoda</taxon>
        <taxon>Heterobranchia</taxon>
        <taxon>Euthyneura</taxon>
        <taxon>Panpulmonata</taxon>
        <taxon>Sacoglossa</taxon>
        <taxon>Placobranchoidea</taxon>
        <taxon>Plakobranchidae</taxon>
        <taxon>Plakobranchus</taxon>
    </lineage>
</organism>
<dbReference type="GO" id="GO:0016887">
    <property type="term" value="F:ATP hydrolysis activity"/>
    <property type="evidence" value="ECO:0007669"/>
    <property type="project" value="InterPro"/>
</dbReference>
<keyword evidence="2 5" id="KW-0547">Nucleotide-binding</keyword>
<keyword evidence="4 5" id="KW-0143">Chaperone</keyword>
<dbReference type="PROSITE" id="PS00750">
    <property type="entry name" value="TCP1_1"/>
    <property type="match status" value="1"/>
</dbReference>
<dbReference type="InterPro" id="IPR017998">
    <property type="entry name" value="Chaperone_TCP-1"/>
</dbReference>
<dbReference type="GO" id="GO:0140662">
    <property type="term" value="F:ATP-dependent protein folding chaperone"/>
    <property type="evidence" value="ECO:0007669"/>
    <property type="project" value="InterPro"/>
</dbReference>
<evidence type="ECO:0000256" key="4">
    <source>
        <dbReference type="ARBA" id="ARBA00023186"/>
    </source>
</evidence>
<keyword evidence="3 5" id="KW-0067">ATP-binding</keyword>
<dbReference type="PROSITE" id="PS00995">
    <property type="entry name" value="TCP1_3"/>
    <property type="match status" value="1"/>
</dbReference>
<dbReference type="Proteomes" id="UP000735302">
    <property type="component" value="Unassembled WGS sequence"/>
</dbReference>
<evidence type="ECO:0000313" key="6">
    <source>
        <dbReference type="EMBL" id="GFO16645.1"/>
    </source>
</evidence>
<dbReference type="Gene3D" id="1.10.560.10">
    <property type="entry name" value="GroEL-like equatorial domain"/>
    <property type="match status" value="1"/>
</dbReference>
<dbReference type="InterPro" id="IPR002423">
    <property type="entry name" value="Cpn60/GroEL/TCP-1"/>
</dbReference>
<dbReference type="Pfam" id="PF00118">
    <property type="entry name" value="Cpn60_TCP1"/>
    <property type="match status" value="1"/>
</dbReference>
<dbReference type="SUPFAM" id="SSF48592">
    <property type="entry name" value="GroEL equatorial domain-like"/>
    <property type="match status" value="1"/>
</dbReference>
<dbReference type="GO" id="GO:0005524">
    <property type="term" value="F:ATP binding"/>
    <property type="evidence" value="ECO:0007669"/>
    <property type="project" value="UniProtKB-KW"/>
</dbReference>
<accession>A0AAV4B7S1</accession>
<dbReference type="EMBL" id="BLXT01004676">
    <property type="protein sequence ID" value="GFO16645.1"/>
    <property type="molecule type" value="Genomic_DNA"/>
</dbReference>
<sequence length="115" mass="12435">MNQLPTQIAFDEYGRPFIILRDQEKQSRLTGIDAHKSHILAAKSVANVIKTSLGPKGLDKMMVGPDGDVTITNDGATILDRMDVDHQIARLMVQLSKSQDDEIGDGTTGVVGESS</sequence>
<evidence type="ECO:0000256" key="5">
    <source>
        <dbReference type="RuleBase" id="RU004187"/>
    </source>
</evidence>
<dbReference type="PRINTS" id="PR00304">
    <property type="entry name" value="TCOMPLEXTCP1"/>
</dbReference>
<comment type="similarity">
    <text evidence="1 5">Belongs to the TCP-1 chaperonin family.</text>
</comment>
<evidence type="ECO:0000256" key="1">
    <source>
        <dbReference type="ARBA" id="ARBA00008020"/>
    </source>
</evidence>